<reference evidence="9 10" key="1">
    <citation type="submission" date="2016-10" db="EMBL/GenBank/DDBJ databases">
        <authorList>
            <person name="de Groot N.N."/>
        </authorList>
    </citation>
    <scope>NUCLEOTIDE SEQUENCE [LARGE SCALE GENOMIC DNA]</scope>
    <source>
        <strain evidence="9 10">CGMCC 1.8712</strain>
    </source>
</reference>
<organism evidence="9 10">
    <name type="scientific">Haloplanus vescus</name>
    <dbReference type="NCBI Taxonomy" id="555874"/>
    <lineage>
        <taxon>Archaea</taxon>
        <taxon>Methanobacteriati</taxon>
        <taxon>Methanobacteriota</taxon>
        <taxon>Stenosarchaea group</taxon>
        <taxon>Halobacteria</taxon>
        <taxon>Halobacteriales</taxon>
        <taxon>Haloferacaceae</taxon>
        <taxon>Haloplanus</taxon>
    </lineage>
</organism>
<evidence type="ECO:0000256" key="1">
    <source>
        <dbReference type="ARBA" id="ARBA00004651"/>
    </source>
</evidence>
<dbReference type="InterPro" id="IPR035906">
    <property type="entry name" value="MetI-like_sf"/>
</dbReference>
<name>A0A1H4AI97_9EURY</name>
<evidence type="ECO:0000256" key="6">
    <source>
        <dbReference type="ARBA" id="ARBA00023136"/>
    </source>
</evidence>
<evidence type="ECO:0000256" key="5">
    <source>
        <dbReference type="ARBA" id="ARBA00022989"/>
    </source>
</evidence>
<evidence type="ECO:0000256" key="3">
    <source>
        <dbReference type="ARBA" id="ARBA00022475"/>
    </source>
</evidence>
<feature type="transmembrane region" description="Helical" evidence="7">
    <location>
        <begin position="133"/>
        <end position="164"/>
    </location>
</feature>
<evidence type="ECO:0000313" key="10">
    <source>
        <dbReference type="Proteomes" id="UP000236755"/>
    </source>
</evidence>
<evidence type="ECO:0000256" key="2">
    <source>
        <dbReference type="ARBA" id="ARBA00022448"/>
    </source>
</evidence>
<feature type="transmembrane region" description="Helical" evidence="7">
    <location>
        <begin position="237"/>
        <end position="263"/>
    </location>
</feature>
<dbReference type="Pfam" id="PF00528">
    <property type="entry name" value="BPD_transp_1"/>
    <property type="match status" value="1"/>
</dbReference>
<evidence type="ECO:0000259" key="8">
    <source>
        <dbReference type="PROSITE" id="PS50928"/>
    </source>
</evidence>
<dbReference type="CDD" id="cd06261">
    <property type="entry name" value="TM_PBP2"/>
    <property type="match status" value="1"/>
</dbReference>
<accession>A0A1H4AI97</accession>
<feature type="transmembrane region" description="Helical" evidence="7">
    <location>
        <begin position="12"/>
        <end position="32"/>
    </location>
</feature>
<protein>
    <submittedName>
        <fullName evidence="9">Peptide/nickel transport system permease protein</fullName>
    </submittedName>
</protein>
<keyword evidence="3" id="KW-1003">Cell membrane</keyword>
<dbReference type="OrthoDB" id="44105at2157"/>
<gene>
    <name evidence="9" type="ORF">SAMN04488065_2796</name>
</gene>
<comment type="subcellular location">
    <subcellularLocation>
        <location evidence="1 7">Cell membrane</location>
        <topology evidence="1 7">Multi-pass membrane protein</topology>
    </subcellularLocation>
</comment>
<keyword evidence="10" id="KW-1185">Reference proteome</keyword>
<keyword evidence="2 7" id="KW-0813">Transport</keyword>
<keyword evidence="6 7" id="KW-0472">Membrane</keyword>
<dbReference type="GO" id="GO:0071916">
    <property type="term" value="F:dipeptide transmembrane transporter activity"/>
    <property type="evidence" value="ECO:0007669"/>
    <property type="project" value="TreeGrafter"/>
</dbReference>
<feature type="domain" description="ABC transmembrane type-1" evidence="8">
    <location>
        <begin position="97"/>
        <end position="306"/>
    </location>
</feature>
<evidence type="ECO:0000313" key="9">
    <source>
        <dbReference type="EMBL" id="SEA35587.1"/>
    </source>
</evidence>
<dbReference type="Pfam" id="PF19300">
    <property type="entry name" value="BPD_transp_1_N"/>
    <property type="match status" value="1"/>
</dbReference>
<dbReference type="AlphaFoldDB" id="A0A1H4AI97"/>
<dbReference type="Gene3D" id="1.10.3720.10">
    <property type="entry name" value="MetI-like"/>
    <property type="match status" value="1"/>
</dbReference>
<sequence length="319" mass="33939">MGIQRYVAKRTLQAILVIYVVATTVFVAIRSIPGDPARLILGGDADADAIAAVRAELGLDQPIYVQYGRWMADLARGDFGTSIYTGEPVLGRIAGAAEPTLSIGVVGISIAILIAIPAGIVSATRRNQWEDYVATGVAFLGISMPSFWIGIVLLLTVGSVVSAIPSYGYASISEGVGPWLAHVILPAAAVGLPYAGIITRMTRSSMLEVLSEDYMQTARAKGLPPRLVLLKHGLQNALLPVVTVAGILFALLLGGIVAVEMVFGIQGFGRLLIRSIERQDFPIVQGSVIVISVIFVFMNLFVDLLYMSINPKIRYGGEA</sequence>
<proteinExistence type="inferred from homology"/>
<dbReference type="SUPFAM" id="SSF161098">
    <property type="entry name" value="MetI-like"/>
    <property type="match status" value="1"/>
</dbReference>
<feature type="transmembrane region" description="Helical" evidence="7">
    <location>
        <begin position="101"/>
        <end position="121"/>
    </location>
</feature>
<dbReference type="InterPro" id="IPR045621">
    <property type="entry name" value="BPD_transp_1_N"/>
</dbReference>
<feature type="transmembrane region" description="Helical" evidence="7">
    <location>
        <begin position="176"/>
        <end position="197"/>
    </location>
</feature>
<dbReference type="GO" id="GO:0005886">
    <property type="term" value="C:plasma membrane"/>
    <property type="evidence" value="ECO:0007669"/>
    <property type="project" value="UniProtKB-SubCell"/>
</dbReference>
<dbReference type="PROSITE" id="PS50928">
    <property type="entry name" value="ABC_TM1"/>
    <property type="match status" value="1"/>
</dbReference>
<dbReference type="RefSeq" id="WP_092635859.1">
    <property type="nucleotide sequence ID" value="NZ_FNQT01000006.1"/>
</dbReference>
<evidence type="ECO:0000256" key="7">
    <source>
        <dbReference type="RuleBase" id="RU363032"/>
    </source>
</evidence>
<dbReference type="InterPro" id="IPR000515">
    <property type="entry name" value="MetI-like"/>
</dbReference>
<feature type="transmembrane region" description="Helical" evidence="7">
    <location>
        <begin position="283"/>
        <end position="306"/>
    </location>
</feature>
<evidence type="ECO:0000256" key="4">
    <source>
        <dbReference type="ARBA" id="ARBA00022692"/>
    </source>
</evidence>
<dbReference type="Proteomes" id="UP000236755">
    <property type="component" value="Unassembled WGS sequence"/>
</dbReference>
<keyword evidence="4 7" id="KW-0812">Transmembrane</keyword>
<dbReference type="EMBL" id="FNQT01000006">
    <property type="protein sequence ID" value="SEA35587.1"/>
    <property type="molecule type" value="Genomic_DNA"/>
</dbReference>
<dbReference type="STRING" id="555874.SAMN04488065_2796"/>
<keyword evidence="5 7" id="KW-1133">Transmembrane helix</keyword>
<dbReference type="PANTHER" id="PTHR43163">
    <property type="entry name" value="DIPEPTIDE TRANSPORT SYSTEM PERMEASE PROTEIN DPPB-RELATED"/>
    <property type="match status" value="1"/>
</dbReference>
<comment type="similarity">
    <text evidence="7">Belongs to the binding-protein-dependent transport system permease family.</text>
</comment>
<dbReference type="PANTHER" id="PTHR43163:SF6">
    <property type="entry name" value="DIPEPTIDE TRANSPORT SYSTEM PERMEASE PROTEIN DPPB-RELATED"/>
    <property type="match status" value="1"/>
</dbReference>